<evidence type="ECO:0000256" key="1">
    <source>
        <dbReference type="ARBA" id="ARBA00023002"/>
    </source>
</evidence>
<dbReference type="InterPro" id="IPR041694">
    <property type="entry name" value="ADH_N_2"/>
</dbReference>
<name>A0A067M626_BOTB1</name>
<dbReference type="SUPFAM" id="SSF51735">
    <property type="entry name" value="NAD(P)-binding Rossmann-fold domains"/>
    <property type="match status" value="1"/>
</dbReference>
<dbReference type="EMBL" id="KL198110">
    <property type="protein sequence ID" value="KDQ07302.1"/>
    <property type="molecule type" value="Genomic_DNA"/>
</dbReference>
<protein>
    <recommendedName>
        <fullName evidence="2">Enoyl reductase (ER) domain-containing protein</fullName>
    </recommendedName>
</protein>
<dbReference type="InterPro" id="IPR013149">
    <property type="entry name" value="ADH-like_C"/>
</dbReference>
<dbReference type="PANTHER" id="PTHR43205">
    <property type="entry name" value="PROSTAGLANDIN REDUCTASE"/>
    <property type="match status" value="1"/>
</dbReference>
<dbReference type="AlphaFoldDB" id="A0A067M626"/>
<feature type="domain" description="Enoyl reductase (ER)" evidence="2">
    <location>
        <begin position="28"/>
        <end position="327"/>
    </location>
</feature>
<evidence type="ECO:0000259" key="2">
    <source>
        <dbReference type="SMART" id="SM00829"/>
    </source>
</evidence>
<dbReference type="InterPro" id="IPR045010">
    <property type="entry name" value="MDR_fam"/>
</dbReference>
<dbReference type="InterPro" id="IPR036291">
    <property type="entry name" value="NAD(P)-bd_dom_sf"/>
</dbReference>
<proteinExistence type="predicted"/>
<dbReference type="CDD" id="cd05288">
    <property type="entry name" value="PGDH"/>
    <property type="match status" value="1"/>
</dbReference>
<reference evidence="4" key="1">
    <citation type="journal article" date="2014" name="Proc. Natl. Acad. Sci. U.S.A.">
        <title>Extensive sampling of basidiomycete genomes demonstrates inadequacy of the white-rot/brown-rot paradigm for wood decay fungi.</title>
        <authorList>
            <person name="Riley R."/>
            <person name="Salamov A.A."/>
            <person name="Brown D.W."/>
            <person name="Nagy L.G."/>
            <person name="Floudas D."/>
            <person name="Held B.W."/>
            <person name="Levasseur A."/>
            <person name="Lombard V."/>
            <person name="Morin E."/>
            <person name="Otillar R."/>
            <person name="Lindquist E.A."/>
            <person name="Sun H."/>
            <person name="LaButti K.M."/>
            <person name="Schmutz J."/>
            <person name="Jabbour D."/>
            <person name="Luo H."/>
            <person name="Baker S.E."/>
            <person name="Pisabarro A.G."/>
            <person name="Walton J.D."/>
            <person name="Blanchette R.A."/>
            <person name="Henrissat B."/>
            <person name="Martin F."/>
            <person name="Cullen D."/>
            <person name="Hibbett D.S."/>
            <person name="Grigoriev I.V."/>
        </authorList>
    </citation>
    <scope>NUCLEOTIDE SEQUENCE [LARGE SCALE GENOMIC DNA]</scope>
    <source>
        <strain evidence="4">FD-172 SS1</strain>
    </source>
</reference>
<dbReference type="SMART" id="SM00829">
    <property type="entry name" value="PKS_ER"/>
    <property type="match status" value="1"/>
</dbReference>
<dbReference type="Gene3D" id="3.90.180.10">
    <property type="entry name" value="Medium-chain alcohol dehydrogenases, catalytic domain"/>
    <property type="match status" value="1"/>
</dbReference>
<keyword evidence="4" id="KW-1185">Reference proteome</keyword>
<dbReference type="GO" id="GO:0016628">
    <property type="term" value="F:oxidoreductase activity, acting on the CH-CH group of donors, NAD or NADP as acceptor"/>
    <property type="evidence" value="ECO:0007669"/>
    <property type="project" value="InterPro"/>
</dbReference>
<dbReference type="PANTHER" id="PTHR43205:SF7">
    <property type="entry name" value="PROSTAGLANDIN REDUCTASE 1"/>
    <property type="match status" value="1"/>
</dbReference>
<accession>A0A067M626</accession>
<dbReference type="InParanoid" id="A0A067M626"/>
<dbReference type="SUPFAM" id="SSF50129">
    <property type="entry name" value="GroES-like"/>
    <property type="match status" value="2"/>
</dbReference>
<organism evidence="3 4">
    <name type="scientific">Botryobasidium botryosum (strain FD-172 SS1)</name>
    <dbReference type="NCBI Taxonomy" id="930990"/>
    <lineage>
        <taxon>Eukaryota</taxon>
        <taxon>Fungi</taxon>
        <taxon>Dikarya</taxon>
        <taxon>Basidiomycota</taxon>
        <taxon>Agaricomycotina</taxon>
        <taxon>Agaricomycetes</taxon>
        <taxon>Cantharellales</taxon>
        <taxon>Botryobasidiaceae</taxon>
        <taxon>Botryobasidium</taxon>
    </lineage>
</organism>
<evidence type="ECO:0000313" key="4">
    <source>
        <dbReference type="Proteomes" id="UP000027195"/>
    </source>
</evidence>
<dbReference type="Gene3D" id="3.40.50.720">
    <property type="entry name" value="NAD(P)-binding Rossmann-like Domain"/>
    <property type="match status" value="1"/>
</dbReference>
<dbReference type="Pfam" id="PF00107">
    <property type="entry name" value="ADH_zinc_N"/>
    <property type="match status" value="1"/>
</dbReference>
<dbReference type="Proteomes" id="UP000027195">
    <property type="component" value="Unassembled WGS sequence"/>
</dbReference>
<gene>
    <name evidence="3" type="ORF">BOTBODRAFT_192510</name>
</gene>
<dbReference type="InterPro" id="IPR011032">
    <property type="entry name" value="GroES-like_sf"/>
</dbReference>
<dbReference type="Pfam" id="PF16884">
    <property type="entry name" value="ADH_N_2"/>
    <property type="match status" value="1"/>
</dbReference>
<keyword evidence="1" id="KW-0560">Oxidoreductase</keyword>
<dbReference type="OrthoDB" id="809632at2759"/>
<sequence length="332" mass="36480">MAPVTNTRIIFRAIPKDWPVLGEHIVCDTSSTIDLEEQPLDGGVLVKTLLLSPDPYMRGRMRDPKVKSYIWPFILGQPVDNWTVGIVLRSESEKFKEGDYVVGVIPWASYNVMPASRLEVIKNENHLPWSYYIGLLGMPGRTAYYGLKKIVDLKEGQKIFVSAGSGAVGSVVIQLAKLRGAQVFASAGSEEKVAFLKEIGVDRAINYKTDDLDEALEEFGELDVYWDGVGGPTLDIAFKHMKDFGVVVICGLISSYNDGENQYGIKGFIIGDIVAAEGGSRAFDEEVGELVKQGKIKYKEHYTKGIENAGQALLDVLKGNNFGKPVVIVADK</sequence>
<evidence type="ECO:0000313" key="3">
    <source>
        <dbReference type="EMBL" id="KDQ07302.1"/>
    </source>
</evidence>
<dbReference type="InterPro" id="IPR020843">
    <property type="entry name" value="ER"/>
</dbReference>
<dbReference type="HOGENOM" id="CLU_026673_29_1_1"/>
<dbReference type="FunCoup" id="A0A067M626">
    <property type="interactions" value="76"/>
</dbReference>